<dbReference type="GO" id="GO:0003677">
    <property type="term" value="F:DNA binding"/>
    <property type="evidence" value="ECO:0007669"/>
    <property type="project" value="InterPro"/>
</dbReference>
<gene>
    <name evidence="5" type="ORF">LCGC14_1773050</name>
</gene>
<feature type="domain" description="DNA methylase N-4/N-6" evidence="4">
    <location>
        <begin position="446"/>
        <end position="576"/>
    </location>
</feature>
<dbReference type="InterPro" id="IPR002052">
    <property type="entry name" value="DNA_methylase_N6_adenine_CS"/>
</dbReference>
<proteinExistence type="inferred from homology"/>
<dbReference type="Pfam" id="PF01555">
    <property type="entry name" value="N6_N4_Mtase"/>
    <property type="match status" value="2"/>
</dbReference>
<dbReference type="Gene3D" id="3.40.50.150">
    <property type="entry name" value="Vaccinia Virus protein VP39"/>
    <property type="match status" value="2"/>
</dbReference>
<dbReference type="GO" id="GO:0008170">
    <property type="term" value="F:N-methyltransferase activity"/>
    <property type="evidence" value="ECO:0007669"/>
    <property type="project" value="InterPro"/>
</dbReference>
<accession>A0A0F9GXN8</accession>
<sequence length="842" mass="98449">MEKDSVELLEEVIDSIRNIEGFPIAKDEDIIKLSDPPYYTACPNPYINLFLESYGTPYESKSDNYNKVPFVWDVKEGKHHPIYLAHTYHTKVPHQAVQKFINHYTKPGDIVYDGFCGTGMVAIAANLSNRYAIVSEISPFATFIAYNFLNSLKPEEFTILFEEMLKDVKKECEWMYKTKHTKKAINTRTKKYAEVINGLEGYGLINYVVWNDVYECPFCQNEICFGETLDNSRPGEFNEKYICQYCNSEINAKSSKRVRIKKYDSILGSEIEVVKEKPILISYSLGSRNFWKTPDEFDYKLIEEIDNLEIPYWIPNAKIPYGYNTKQALKSHNITHVHHYYTRRNLHVLSKFFDFCKEKNIKLWFIISSLLQKASKLMALNKDYIGRVTKGILYISSTRQEINIFHYINKNIVSFMKALEELSFDNKSIISTQSTTDLRNIPSNSIDYIFTDPPFGGNIMYSELNFIWEAFLKVFTNIQMEAVENKVQGKTLQDYTSLMVKCFKEMYRVLKPNRWITIEFHNSNASVWNSIQEAVTRAGFIISLVSVLDKKIGSFKQITSARSVKNDLIINAYKPKVDFSSRFIKNAGEGLEIEFIKDLLEHLPIIPIITRTEKMLFSKMLAHYVENGYKIKYSSVNFYKLLPENFIELDGYWFLEEQVKTYNKWKSNLSLDKIKELLIGQQILFVSDEKTALIWLYNFLNTPKEYSEVFTDYQKILINPEDKIPELKELLDNNFILDGVKYRRPFSIKEKDDIKKFRIKELNGAFKKIYNKALSQKGKLQMVRKEALEYGLLKLYQEQNYEDIIRIANKLSKKLLMSSGEIMDFIDIAKLKTVGLKKNDEY</sequence>
<dbReference type="PROSITE" id="PS00092">
    <property type="entry name" value="N6_MTASE"/>
    <property type="match status" value="1"/>
</dbReference>
<evidence type="ECO:0000256" key="1">
    <source>
        <dbReference type="ARBA" id="ARBA00006594"/>
    </source>
</evidence>
<evidence type="ECO:0000256" key="2">
    <source>
        <dbReference type="ARBA" id="ARBA00022603"/>
    </source>
</evidence>
<keyword evidence="2" id="KW-0489">Methyltransferase</keyword>
<dbReference type="SUPFAM" id="SSF53335">
    <property type="entry name" value="S-adenosyl-L-methionine-dependent methyltransferases"/>
    <property type="match status" value="2"/>
</dbReference>
<dbReference type="GO" id="GO:0032259">
    <property type="term" value="P:methylation"/>
    <property type="evidence" value="ECO:0007669"/>
    <property type="project" value="UniProtKB-KW"/>
</dbReference>
<dbReference type="EMBL" id="LAZR01016653">
    <property type="protein sequence ID" value="KKM03575.1"/>
    <property type="molecule type" value="Genomic_DNA"/>
</dbReference>
<evidence type="ECO:0000313" key="5">
    <source>
        <dbReference type="EMBL" id="KKM03575.1"/>
    </source>
</evidence>
<comment type="caution">
    <text evidence="5">The sequence shown here is derived from an EMBL/GenBank/DDBJ whole genome shotgun (WGS) entry which is preliminary data.</text>
</comment>
<evidence type="ECO:0000259" key="4">
    <source>
        <dbReference type="Pfam" id="PF01555"/>
    </source>
</evidence>
<comment type="similarity">
    <text evidence="1">Belongs to the N(4)/N(6)-methyltransferase family.</text>
</comment>
<evidence type="ECO:0000256" key="3">
    <source>
        <dbReference type="ARBA" id="ARBA00022679"/>
    </source>
</evidence>
<dbReference type="AlphaFoldDB" id="A0A0F9GXN8"/>
<dbReference type="InterPro" id="IPR029063">
    <property type="entry name" value="SAM-dependent_MTases_sf"/>
</dbReference>
<organism evidence="5">
    <name type="scientific">marine sediment metagenome</name>
    <dbReference type="NCBI Taxonomy" id="412755"/>
    <lineage>
        <taxon>unclassified sequences</taxon>
        <taxon>metagenomes</taxon>
        <taxon>ecological metagenomes</taxon>
    </lineage>
</organism>
<dbReference type="InterPro" id="IPR002941">
    <property type="entry name" value="DNA_methylase_N4/N6"/>
</dbReference>
<feature type="domain" description="DNA methylase N-4/N-6" evidence="4">
    <location>
        <begin position="62"/>
        <end position="140"/>
    </location>
</feature>
<protein>
    <recommendedName>
        <fullName evidence="4">DNA methylase N-4/N-6 domain-containing protein</fullName>
    </recommendedName>
</protein>
<name>A0A0F9GXN8_9ZZZZ</name>
<keyword evidence="3" id="KW-0808">Transferase</keyword>
<reference evidence="5" key="1">
    <citation type="journal article" date="2015" name="Nature">
        <title>Complex archaea that bridge the gap between prokaryotes and eukaryotes.</title>
        <authorList>
            <person name="Spang A."/>
            <person name="Saw J.H."/>
            <person name="Jorgensen S.L."/>
            <person name="Zaremba-Niedzwiedzka K."/>
            <person name="Martijn J."/>
            <person name="Lind A.E."/>
            <person name="van Eijk R."/>
            <person name="Schleper C."/>
            <person name="Guy L."/>
            <person name="Ettema T.J."/>
        </authorList>
    </citation>
    <scope>NUCLEOTIDE SEQUENCE</scope>
</reference>